<sequence length="261" mass="26975">MTGVEPVTGIESANGAESVTGAGQANGAGPVNGVLSMLLGRDYGEPEGELVRAMPVVMRIERSAPPSRLDVLEAAAAAAVAVCLDPRADPGGEWHDEVVAWVRGRIRKVARRARGAHWEAVQALPGVTVTVGGASVRAFVPGVVGEAPKEISRLQISGSELPEDGEPGPVPEGARLLWLNPGVTMTAGKAAAQVGHASMLLAPHLDAAELARWAADGFRCAVRTPSRAEWDALVARPDAIVVRDAGYTEVEPGTATVAAVR</sequence>
<protein>
    <recommendedName>
        <fullName evidence="1">peptidyl-tRNA hydrolase</fullName>
        <ecNumber evidence="1">3.1.1.29</ecNumber>
    </recommendedName>
</protein>
<proteinExistence type="predicted"/>
<dbReference type="GO" id="GO:0004045">
    <property type="term" value="F:peptidyl-tRNA hydrolase activity"/>
    <property type="evidence" value="ECO:0007669"/>
    <property type="project" value="UniProtKB-EC"/>
</dbReference>
<keyword evidence="2" id="KW-0378">Hydrolase</keyword>
<dbReference type="HOGENOM" id="CLU_090594_0_0_11"/>
<name>C6WNM9_ACTMD</name>
<feature type="region of interest" description="Disordered" evidence="4">
    <location>
        <begin position="1"/>
        <end position="26"/>
    </location>
</feature>
<dbReference type="eggNOG" id="COG1990">
    <property type="taxonomic scope" value="Bacteria"/>
</dbReference>
<evidence type="ECO:0000256" key="1">
    <source>
        <dbReference type="ARBA" id="ARBA00013260"/>
    </source>
</evidence>
<dbReference type="EMBL" id="CP001630">
    <property type="protein sequence ID" value="ACU34948.1"/>
    <property type="molecule type" value="Genomic_DNA"/>
</dbReference>
<evidence type="ECO:0000313" key="5">
    <source>
        <dbReference type="EMBL" id="ACU34948.1"/>
    </source>
</evidence>
<comment type="catalytic activity">
    <reaction evidence="3">
        <text>an N-acyl-L-alpha-aminoacyl-tRNA + H2O = an N-acyl-L-amino acid + a tRNA + H(+)</text>
        <dbReference type="Rhea" id="RHEA:54448"/>
        <dbReference type="Rhea" id="RHEA-COMP:10123"/>
        <dbReference type="Rhea" id="RHEA-COMP:13883"/>
        <dbReference type="ChEBI" id="CHEBI:15377"/>
        <dbReference type="ChEBI" id="CHEBI:15378"/>
        <dbReference type="ChEBI" id="CHEBI:59874"/>
        <dbReference type="ChEBI" id="CHEBI:78442"/>
        <dbReference type="ChEBI" id="CHEBI:138191"/>
        <dbReference type="EC" id="3.1.1.29"/>
    </reaction>
</comment>
<keyword evidence="6" id="KW-1185">Reference proteome</keyword>
<dbReference type="InterPro" id="IPR023476">
    <property type="entry name" value="Pep_tRNA_hydro_II_dom_sf"/>
</dbReference>
<dbReference type="InterPro" id="IPR002833">
    <property type="entry name" value="PTH2"/>
</dbReference>
<gene>
    <name evidence="5" type="ordered locus">Amir_0991</name>
</gene>
<evidence type="ECO:0000256" key="3">
    <source>
        <dbReference type="ARBA" id="ARBA00048707"/>
    </source>
</evidence>
<evidence type="ECO:0000256" key="4">
    <source>
        <dbReference type="SAM" id="MobiDB-lite"/>
    </source>
</evidence>
<evidence type="ECO:0000313" key="6">
    <source>
        <dbReference type="Proteomes" id="UP000002213"/>
    </source>
</evidence>
<evidence type="ECO:0000256" key="2">
    <source>
        <dbReference type="ARBA" id="ARBA00022801"/>
    </source>
</evidence>
<dbReference type="EC" id="3.1.1.29" evidence="1"/>
<dbReference type="Pfam" id="PF01981">
    <property type="entry name" value="PTH2"/>
    <property type="match status" value="1"/>
</dbReference>
<dbReference type="SUPFAM" id="SSF102462">
    <property type="entry name" value="Peptidyl-tRNA hydrolase II"/>
    <property type="match status" value="1"/>
</dbReference>
<organism evidence="5 6">
    <name type="scientific">Actinosynnema mirum (strain ATCC 29888 / DSM 43827 / JCM 3225 / NBRC 14064 / NCIMB 13271 / NRRL B-12336 / IMRU 3971 / 101)</name>
    <dbReference type="NCBI Taxonomy" id="446462"/>
    <lineage>
        <taxon>Bacteria</taxon>
        <taxon>Bacillati</taxon>
        <taxon>Actinomycetota</taxon>
        <taxon>Actinomycetes</taxon>
        <taxon>Pseudonocardiales</taxon>
        <taxon>Pseudonocardiaceae</taxon>
        <taxon>Actinosynnema</taxon>
    </lineage>
</organism>
<dbReference type="KEGG" id="ami:Amir_0991"/>
<accession>C6WNM9</accession>
<dbReference type="Proteomes" id="UP000002213">
    <property type="component" value="Chromosome"/>
</dbReference>
<dbReference type="Gene3D" id="3.40.1490.10">
    <property type="entry name" value="Bit1"/>
    <property type="match status" value="1"/>
</dbReference>
<reference evidence="5 6" key="1">
    <citation type="journal article" date="2009" name="Stand. Genomic Sci.">
        <title>Complete genome sequence of Actinosynnema mirum type strain (101).</title>
        <authorList>
            <person name="Land M."/>
            <person name="Lapidus A."/>
            <person name="Mayilraj S."/>
            <person name="Chen F."/>
            <person name="Copeland A."/>
            <person name="Del Rio T.G."/>
            <person name="Nolan M."/>
            <person name="Lucas S."/>
            <person name="Tice H."/>
            <person name="Cheng J.F."/>
            <person name="Chertkov O."/>
            <person name="Bruce D."/>
            <person name="Goodwin L."/>
            <person name="Pitluck S."/>
            <person name="Rohde M."/>
            <person name="Goker M."/>
            <person name="Pati A."/>
            <person name="Ivanova N."/>
            <person name="Mavromatis K."/>
            <person name="Chen A."/>
            <person name="Palaniappan K."/>
            <person name="Hauser L."/>
            <person name="Chang Y.J."/>
            <person name="Jeffries C.C."/>
            <person name="Brettin T."/>
            <person name="Detter J.C."/>
            <person name="Han C."/>
            <person name="Chain P."/>
            <person name="Tindall B.J."/>
            <person name="Bristow J."/>
            <person name="Eisen J.A."/>
            <person name="Markowitz V."/>
            <person name="Hugenholtz P."/>
            <person name="Kyrpides N.C."/>
            <person name="Klenk H.P."/>
        </authorList>
    </citation>
    <scope>NUCLEOTIDE SEQUENCE [LARGE SCALE GENOMIC DNA]</scope>
    <source>
        <strain evidence="6">ATCC 29888 / DSM 43827 / JCM 3225 / NBRC 14064 / NCIMB 13271 / NRRL B-12336 / IMRU 3971 / 101</strain>
    </source>
</reference>
<dbReference type="STRING" id="446462.Amir_0991"/>
<dbReference type="AlphaFoldDB" id="C6WNM9"/>